<evidence type="ECO:0000256" key="2">
    <source>
        <dbReference type="ARBA" id="ARBA00022578"/>
    </source>
</evidence>
<evidence type="ECO:0000256" key="4">
    <source>
        <dbReference type="ARBA" id="ARBA00022833"/>
    </source>
</evidence>
<evidence type="ECO:0000256" key="5">
    <source>
        <dbReference type="ARBA" id="ARBA00023125"/>
    </source>
</evidence>
<keyword evidence="11" id="KW-1185">Reference proteome</keyword>
<evidence type="ECO:0000313" key="11">
    <source>
        <dbReference type="Proteomes" id="UP001243009"/>
    </source>
</evidence>
<feature type="domain" description="Cas12f1-like TNB" evidence="8">
    <location>
        <begin position="306"/>
        <end position="372"/>
    </location>
</feature>
<evidence type="ECO:0000259" key="8">
    <source>
        <dbReference type="Pfam" id="PF07282"/>
    </source>
</evidence>
<dbReference type="InterPro" id="IPR001959">
    <property type="entry name" value="Transposase"/>
</dbReference>
<dbReference type="RefSeq" id="WP_305109310.1">
    <property type="nucleotide sequence ID" value="NZ_JAUTWS010000287.1"/>
</dbReference>
<dbReference type="Pfam" id="PF07282">
    <property type="entry name" value="Cas12f1-like_TNB"/>
    <property type="match status" value="1"/>
</dbReference>
<sequence>MLIRKAHVYRLYPTPEQAAVLGQWVGAVRFTYNLALEQRRDWYRPGRKFNLASQCREVTALRAEVDWLRAVPVHPLQQAIKDLDRAYQNWWAGRAKAPTPRKRGMSDAMRFPDPATFAFRRLSRHWGEVKVPKLGWVRLRWDQAIPSEVKNITVARRAGIWTVAAQYERSVAEPEPSTLPAVGIDRGVAVFAALSDGAMIQPVNHGKTALKALARAQRKLARKKKGSSNRRKQVRRVARLHKRVGDARKDFLHKASTTVAKNHGVVVLEKLEVRNMVRSAAHTMEAPGRNVRAKAGLNRAILDQGWGMFRIMLGWKLAEQGARLVEVPAANTSRTCAACAAVDAASRASQSRFRCVTCGHEANADTNAAIEILRRWGTPSLPVEASRKRAGEAGTRRKAA</sequence>
<evidence type="ECO:0000259" key="7">
    <source>
        <dbReference type="Pfam" id="PF01385"/>
    </source>
</evidence>
<reference evidence="10 11" key="1">
    <citation type="submission" date="2023-08" db="EMBL/GenBank/DDBJ databases">
        <title>The draft genome sequence of Paracraurococcus sp. LOR1-02.</title>
        <authorList>
            <person name="Kingkaew E."/>
            <person name="Tanasupawat S."/>
        </authorList>
    </citation>
    <scope>NUCLEOTIDE SEQUENCE [LARGE SCALE GENOMIC DNA]</scope>
    <source>
        <strain evidence="10 11">LOR1-02</strain>
    </source>
</reference>
<dbReference type="InterPro" id="IPR010095">
    <property type="entry name" value="Cas12f1-like_TNB"/>
</dbReference>
<keyword evidence="4" id="KW-0862">Zinc</keyword>
<dbReference type="InterPro" id="IPR021027">
    <property type="entry name" value="Transposase_put_HTH"/>
</dbReference>
<comment type="caution">
    <text evidence="10">The sequence shown here is derived from an EMBL/GenBank/DDBJ whole genome shotgun (WGS) entry which is preliminary data.</text>
</comment>
<evidence type="ECO:0000259" key="9">
    <source>
        <dbReference type="Pfam" id="PF12323"/>
    </source>
</evidence>
<evidence type="ECO:0000256" key="3">
    <source>
        <dbReference type="ARBA" id="ARBA00022723"/>
    </source>
</evidence>
<evidence type="ECO:0000256" key="6">
    <source>
        <dbReference type="ARBA" id="ARBA00023172"/>
    </source>
</evidence>
<dbReference type="EMBL" id="JAUTWS010000287">
    <property type="protein sequence ID" value="MDO9714479.1"/>
    <property type="molecule type" value="Genomic_DNA"/>
</dbReference>
<name>A0ABT9EEG7_9PROT</name>
<dbReference type="Pfam" id="PF01385">
    <property type="entry name" value="OrfB_IS605"/>
    <property type="match status" value="1"/>
</dbReference>
<gene>
    <name evidence="10" type="ORF">Q7A36_39735</name>
</gene>
<evidence type="ECO:0000256" key="1">
    <source>
        <dbReference type="ARBA" id="ARBA00008761"/>
    </source>
</evidence>
<feature type="domain" description="Probable transposase IS891/IS1136/IS1341" evidence="7">
    <location>
        <begin position="166"/>
        <end position="279"/>
    </location>
</feature>
<comment type="similarity">
    <text evidence="1">In the C-terminal section; belongs to the transposase 35 family.</text>
</comment>
<organism evidence="10 11">
    <name type="scientific">Paracraurococcus lichenis</name>
    <dbReference type="NCBI Taxonomy" id="3064888"/>
    <lineage>
        <taxon>Bacteria</taxon>
        <taxon>Pseudomonadati</taxon>
        <taxon>Pseudomonadota</taxon>
        <taxon>Alphaproteobacteria</taxon>
        <taxon>Acetobacterales</taxon>
        <taxon>Roseomonadaceae</taxon>
        <taxon>Paracraurococcus</taxon>
    </lineage>
</organism>
<evidence type="ECO:0000313" key="10">
    <source>
        <dbReference type="EMBL" id="MDO9714479.1"/>
    </source>
</evidence>
<keyword evidence="6" id="KW-0233">DNA recombination</keyword>
<dbReference type="Pfam" id="PF12323">
    <property type="entry name" value="HTH_OrfB_IS605"/>
    <property type="match status" value="1"/>
</dbReference>
<dbReference type="Proteomes" id="UP001243009">
    <property type="component" value="Unassembled WGS sequence"/>
</dbReference>
<feature type="domain" description="Transposase putative helix-turn-helix" evidence="9">
    <location>
        <begin position="1"/>
        <end position="47"/>
    </location>
</feature>
<keyword evidence="3" id="KW-0479">Metal-binding</keyword>
<dbReference type="NCBIfam" id="NF040570">
    <property type="entry name" value="guided_TnpB"/>
    <property type="match status" value="1"/>
</dbReference>
<keyword evidence="2" id="KW-0815">Transposition</keyword>
<proteinExistence type="inferred from homology"/>
<protein>
    <submittedName>
        <fullName evidence="10">Transposase</fullName>
    </submittedName>
</protein>
<accession>A0ABT9EEG7</accession>
<keyword evidence="5" id="KW-0238">DNA-binding</keyword>